<dbReference type="InterPro" id="IPR036291">
    <property type="entry name" value="NAD(P)-bd_dom_sf"/>
</dbReference>
<keyword evidence="6" id="KW-1185">Reference proteome</keyword>
<dbReference type="PANTHER" id="PTHR44845">
    <property type="entry name" value="CARRIER DOMAIN-CONTAINING PROTEIN"/>
    <property type="match status" value="1"/>
</dbReference>
<evidence type="ECO:0000256" key="2">
    <source>
        <dbReference type="ARBA" id="ARBA00022553"/>
    </source>
</evidence>
<dbReference type="InterPro" id="IPR036736">
    <property type="entry name" value="ACP-like_sf"/>
</dbReference>
<dbReference type="Pfam" id="PF07993">
    <property type="entry name" value="NAD_binding_4"/>
    <property type="match status" value="1"/>
</dbReference>
<feature type="compositionally biased region" description="Basic residues" evidence="3">
    <location>
        <begin position="1"/>
        <end position="10"/>
    </location>
</feature>
<feature type="region of interest" description="Disordered" evidence="3">
    <location>
        <begin position="1"/>
        <end position="45"/>
    </location>
</feature>
<evidence type="ECO:0000256" key="1">
    <source>
        <dbReference type="ARBA" id="ARBA00022450"/>
    </source>
</evidence>
<dbReference type="EMBL" id="CP137524">
    <property type="protein sequence ID" value="WOT39729.1"/>
    <property type="molecule type" value="Genomic_DNA"/>
</dbReference>
<keyword evidence="2" id="KW-0597">Phosphoprotein</keyword>
<evidence type="ECO:0000256" key="3">
    <source>
        <dbReference type="SAM" id="MobiDB-lite"/>
    </source>
</evidence>
<dbReference type="Proteomes" id="UP001305002">
    <property type="component" value="Chromosome"/>
</dbReference>
<dbReference type="PANTHER" id="PTHR44845:SF6">
    <property type="entry name" value="BETA-ALANINE-ACTIVATING ENZYME"/>
    <property type="match status" value="1"/>
</dbReference>
<organism evidence="5 6">
    <name type="scientific">Streptomyces coeruleorubidus</name>
    <dbReference type="NCBI Taxonomy" id="116188"/>
    <lineage>
        <taxon>Bacteria</taxon>
        <taxon>Bacillati</taxon>
        <taxon>Actinomycetota</taxon>
        <taxon>Actinomycetes</taxon>
        <taxon>Kitasatosporales</taxon>
        <taxon>Streptomycetaceae</taxon>
        <taxon>Streptomyces</taxon>
    </lineage>
</organism>
<reference evidence="5 6" key="1">
    <citation type="journal article" date="2021" name="J. Microbiol. Biotechnol.">
        <title>An Efficient Markerless Deletion System Suitable for the Industrial Strains of Streptomyces.</title>
        <authorList>
            <person name="Dong J."/>
            <person name="Wei J."/>
            <person name="Li H."/>
            <person name="Zhao S."/>
            <person name="Guan W."/>
        </authorList>
    </citation>
    <scope>NUCLEOTIDE SEQUENCE [LARGE SCALE GENOMIC DNA]</scope>
    <source>
        <strain evidence="5 6">CICC 11043</strain>
    </source>
</reference>
<dbReference type="InterPro" id="IPR009081">
    <property type="entry name" value="PP-bd_ACP"/>
</dbReference>
<sequence>MGHHNRRKRGDNRMNPSPETGGDVPARHHEVDRQHEGELIESGPRGSAAIAGLLARFQPPAAPRQSVDSTNGPQGPVSGTPAWGLEQLAKAIVSKAAALLDIKEIDTETDLFDAGATSVDAVRLVAVLDRELNVRLSLDDVFADARPRRLAQRWLGSPTKHPLPEAPAATGAPVAPAATGAPELPVASAPSATTTASPGTDIMPTETVAPDETLPVLDDHAEDLALIMADLARADQLPWCGDPEPVPPRRVLLTGATGFLGGHMLLDLLRHSDAHVVCLVRGDTVQDAERRLAEGLAGFSLPWSAEIRRRVTVLPGDLRQPRLGLTDEQWELLANELDSVVSVAAAVDFLRGYPSLRRTNVLGVLTLAELAMTGRPKPLHHISSIAVFNEIGIASMGEDDPVAHVDRLTAGYDKSKWAAEAALRRARDRGLKATFLRPGGIVGHTRTGAYNPHDINTGLFSAISRYRVAPKINYSNSAPVDWVSRVATAVICEPSGWGQNYHLTGRPDTLTEMVRDQELGGLNVRVMAWDVWLKDFLARCESDPVPELEFMARVLRNPAGQKIVEASVTAPMATGERTEAFVARHKLPPPARYDAQARLKSYERMARDGLVILPHRDDPPHLWFRETMRGKVGPADGKPDTHCSFALTLSIASMYQLVQHRTIDVRGTVSCSLLHPDPLTVDDGEIWVRPHEGVPHRHGLDHPLLRYRLALRDSDGNGWWLEGWKTARARFDYMKQARTLTIRAGREGEPASLAGTMRVPKKSYKREQIDGIRVNPTLSMREQRIAKLAWLTWFSAQLGQGLLEPTLRAGAELLDLRPDAIDLDKDRYQAKLKQWEKDRKHLR</sequence>
<dbReference type="NCBIfam" id="TIGR01746">
    <property type="entry name" value="Thioester-redct"/>
    <property type="match status" value="1"/>
</dbReference>
<dbReference type="InterPro" id="IPR010080">
    <property type="entry name" value="Thioester_reductase-like_dom"/>
</dbReference>
<dbReference type="RefSeq" id="WP_317927823.1">
    <property type="nucleotide sequence ID" value="NZ_CP137524.1"/>
</dbReference>
<reference evidence="5 6" key="2">
    <citation type="journal article" date="2024" name="Microb. Biotechnol.">
        <title>The involvement of multiple ABC transporters in daunorubicin efflux in Streptomyces coeruleorubidus.</title>
        <authorList>
            <person name="Dong J."/>
            <person name="Ning J."/>
            <person name="Tian Y."/>
            <person name="Li H."/>
            <person name="Chen H."/>
            <person name="Guan W."/>
        </authorList>
    </citation>
    <scope>NUCLEOTIDE SEQUENCE [LARGE SCALE GENOMIC DNA]</scope>
    <source>
        <strain evidence="5 6">CICC 11043</strain>
    </source>
</reference>
<evidence type="ECO:0000259" key="4">
    <source>
        <dbReference type="PROSITE" id="PS50075"/>
    </source>
</evidence>
<dbReference type="InterPro" id="IPR013120">
    <property type="entry name" value="FAR_NAD-bd"/>
</dbReference>
<dbReference type="Gene3D" id="3.40.50.720">
    <property type="entry name" value="NAD(P)-binding Rossmann-like Domain"/>
    <property type="match status" value="1"/>
</dbReference>
<keyword evidence="1" id="KW-0596">Phosphopantetheine</keyword>
<feature type="domain" description="Carrier" evidence="4">
    <location>
        <begin position="83"/>
        <end position="158"/>
    </location>
</feature>
<feature type="compositionally biased region" description="Basic and acidic residues" evidence="3">
    <location>
        <begin position="25"/>
        <end position="38"/>
    </location>
</feature>
<dbReference type="Pfam" id="PF00550">
    <property type="entry name" value="PP-binding"/>
    <property type="match status" value="1"/>
</dbReference>
<accession>A0ABZ0KNU7</accession>
<dbReference type="PROSITE" id="PS50075">
    <property type="entry name" value="CARRIER"/>
    <property type="match status" value="1"/>
</dbReference>
<feature type="region of interest" description="Disordered" evidence="3">
    <location>
        <begin position="60"/>
        <end position="81"/>
    </location>
</feature>
<dbReference type="SUPFAM" id="SSF51735">
    <property type="entry name" value="NAD(P)-binding Rossmann-fold domains"/>
    <property type="match status" value="1"/>
</dbReference>
<evidence type="ECO:0000313" key="5">
    <source>
        <dbReference type="EMBL" id="WOT39729.1"/>
    </source>
</evidence>
<feature type="region of interest" description="Disordered" evidence="3">
    <location>
        <begin position="155"/>
        <end position="203"/>
    </location>
</feature>
<evidence type="ECO:0000313" key="6">
    <source>
        <dbReference type="Proteomes" id="UP001305002"/>
    </source>
</evidence>
<proteinExistence type="predicted"/>
<feature type="compositionally biased region" description="Low complexity" evidence="3">
    <location>
        <begin position="166"/>
        <end position="198"/>
    </location>
</feature>
<dbReference type="Gene3D" id="1.10.1200.10">
    <property type="entry name" value="ACP-like"/>
    <property type="match status" value="1"/>
</dbReference>
<dbReference type="SUPFAM" id="SSF47336">
    <property type="entry name" value="ACP-like"/>
    <property type="match status" value="1"/>
</dbReference>
<name>A0ABZ0KNU7_STRC4</name>
<protein>
    <submittedName>
        <fullName evidence="5">Thioester reductase domain-containing protein</fullName>
    </submittedName>
</protein>
<gene>
    <name evidence="5" type="ORF">R5U08_38930</name>
</gene>